<evidence type="ECO:0000259" key="1">
    <source>
        <dbReference type="PROSITE" id="PS50878"/>
    </source>
</evidence>
<dbReference type="InterPro" id="IPR043128">
    <property type="entry name" value="Rev_trsase/Diguanyl_cyclase"/>
</dbReference>
<dbReference type="Proteomes" id="UP001151760">
    <property type="component" value="Unassembled WGS sequence"/>
</dbReference>
<dbReference type="Gene3D" id="3.10.10.10">
    <property type="entry name" value="HIV Type 1 Reverse Transcriptase, subunit A, domain 1"/>
    <property type="match status" value="2"/>
</dbReference>
<keyword evidence="2" id="KW-0808">Transferase</keyword>
<dbReference type="InterPro" id="IPR000477">
    <property type="entry name" value="RT_dom"/>
</dbReference>
<keyword evidence="2" id="KW-0548">Nucleotidyltransferase</keyword>
<dbReference type="InterPro" id="IPR053134">
    <property type="entry name" value="RNA-dir_DNA_polymerase"/>
</dbReference>
<keyword evidence="3" id="KW-1185">Reference proteome</keyword>
<dbReference type="Pfam" id="PF00078">
    <property type="entry name" value="RVT_1"/>
    <property type="match status" value="1"/>
</dbReference>
<dbReference type="PANTHER" id="PTHR24559:SF444">
    <property type="entry name" value="REVERSE TRANSCRIPTASE DOMAIN-CONTAINING PROTEIN"/>
    <property type="match status" value="1"/>
</dbReference>
<dbReference type="EMBL" id="BQNB010015586">
    <property type="protein sequence ID" value="GJT41730.1"/>
    <property type="molecule type" value="Genomic_DNA"/>
</dbReference>
<dbReference type="CDD" id="cd01647">
    <property type="entry name" value="RT_LTR"/>
    <property type="match status" value="1"/>
</dbReference>
<sequence length="340" mass="39719">MEKAPYRLALPEMQELSAQLQELLSKGLIRPSSSPWGAPVLFVKKKDGSLQGVTYFSKIDLRSGYHQLRVREEDVPKTAFQTRYGHYEFLVMPFGLTNAPTVFMDLMNRVCRPYLDKFMIVFIDDIWIYSRSKAEHEQHLNTISSLLKDPKLYAKFSKCELWLQEVQFFSHVVNAKGIHVDPTNIEPIKKWETSRTPTEICQFLGLAGYYQRFIKDFLKIAKPLIKLTQKAKEFVWKEEQEEAFQALKNKLCDVPILSLPEGSENFVESLDPKVHNLRKVVKDEAHRLRYSIQLGADKMYMDVKEYYWWPRIKRDIALYVGKCLTCDKVKARHQKSSGLL</sequence>
<dbReference type="InterPro" id="IPR043502">
    <property type="entry name" value="DNA/RNA_pol_sf"/>
</dbReference>
<dbReference type="Pfam" id="PF17921">
    <property type="entry name" value="Integrase_H2C2"/>
    <property type="match status" value="1"/>
</dbReference>
<reference evidence="2" key="2">
    <citation type="submission" date="2022-01" db="EMBL/GenBank/DDBJ databases">
        <authorList>
            <person name="Yamashiro T."/>
            <person name="Shiraishi A."/>
            <person name="Satake H."/>
            <person name="Nakayama K."/>
        </authorList>
    </citation>
    <scope>NUCLEOTIDE SEQUENCE</scope>
</reference>
<evidence type="ECO:0000313" key="2">
    <source>
        <dbReference type="EMBL" id="GJT41730.1"/>
    </source>
</evidence>
<evidence type="ECO:0000313" key="3">
    <source>
        <dbReference type="Proteomes" id="UP001151760"/>
    </source>
</evidence>
<keyword evidence="2" id="KW-0695">RNA-directed DNA polymerase</keyword>
<protein>
    <submittedName>
        <fullName evidence="2">Reverse transcriptase domain-containing protein</fullName>
    </submittedName>
</protein>
<gene>
    <name evidence="2" type="ORF">Tco_0941595</name>
</gene>
<dbReference type="PROSITE" id="PS50878">
    <property type="entry name" value="RT_POL"/>
    <property type="match status" value="1"/>
</dbReference>
<dbReference type="GO" id="GO:0003964">
    <property type="term" value="F:RNA-directed DNA polymerase activity"/>
    <property type="evidence" value="ECO:0007669"/>
    <property type="project" value="UniProtKB-KW"/>
</dbReference>
<dbReference type="Gene3D" id="3.30.70.270">
    <property type="match status" value="2"/>
</dbReference>
<dbReference type="SUPFAM" id="SSF56672">
    <property type="entry name" value="DNA/RNA polymerases"/>
    <property type="match status" value="1"/>
</dbReference>
<reference evidence="2" key="1">
    <citation type="journal article" date="2022" name="Int. J. Mol. Sci.">
        <title>Draft Genome of Tanacetum Coccineum: Genomic Comparison of Closely Related Tanacetum-Family Plants.</title>
        <authorList>
            <person name="Yamashiro T."/>
            <person name="Shiraishi A."/>
            <person name="Nakayama K."/>
            <person name="Satake H."/>
        </authorList>
    </citation>
    <scope>NUCLEOTIDE SEQUENCE</scope>
</reference>
<organism evidence="2 3">
    <name type="scientific">Tanacetum coccineum</name>
    <dbReference type="NCBI Taxonomy" id="301880"/>
    <lineage>
        <taxon>Eukaryota</taxon>
        <taxon>Viridiplantae</taxon>
        <taxon>Streptophyta</taxon>
        <taxon>Embryophyta</taxon>
        <taxon>Tracheophyta</taxon>
        <taxon>Spermatophyta</taxon>
        <taxon>Magnoliopsida</taxon>
        <taxon>eudicotyledons</taxon>
        <taxon>Gunneridae</taxon>
        <taxon>Pentapetalae</taxon>
        <taxon>asterids</taxon>
        <taxon>campanulids</taxon>
        <taxon>Asterales</taxon>
        <taxon>Asteraceae</taxon>
        <taxon>Asteroideae</taxon>
        <taxon>Anthemideae</taxon>
        <taxon>Anthemidinae</taxon>
        <taxon>Tanacetum</taxon>
    </lineage>
</organism>
<comment type="caution">
    <text evidence="2">The sequence shown here is derived from an EMBL/GenBank/DDBJ whole genome shotgun (WGS) entry which is preliminary data.</text>
</comment>
<feature type="domain" description="Reverse transcriptase" evidence="1">
    <location>
        <begin position="1"/>
        <end position="173"/>
    </location>
</feature>
<proteinExistence type="predicted"/>
<accession>A0ABQ5DRB1</accession>
<dbReference type="PANTHER" id="PTHR24559">
    <property type="entry name" value="TRANSPOSON TY3-I GAG-POL POLYPROTEIN"/>
    <property type="match status" value="1"/>
</dbReference>
<dbReference type="InterPro" id="IPR041588">
    <property type="entry name" value="Integrase_H2C2"/>
</dbReference>
<name>A0ABQ5DRB1_9ASTR</name>